<dbReference type="EMBL" id="JAUSWL010000010">
    <property type="protein sequence ID" value="MDQ0545765.1"/>
    <property type="molecule type" value="Genomic_DNA"/>
</dbReference>
<dbReference type="AlphaFoldDB" id="A0AAJ1TRS3"/>
<dbReference type="InterPro" id="IPR018705">
    <property type="entry name" value="DUF2134_membrane"/>
</dbReference>
<dbReference type="Pfam" id="PF09977">
    <property type="entry name" value="Tad_C"/>
    <property type="match status" value="1"/>
</dbReference>
<keyword evidence="1" id="KW-1133">Transmembrane helix</keyword>
<proteinExistence type="predicted"/>
<comment type="caution">
    <text evidence="3">The sequence shown here is derived from an EMBL/GenBank/DDBJ whole genome shotgun (WGS) entry which is preliminary data.</text>
</comment>
<evidence type="ECO:0000256" key="1">
    <source>
        <dbReference type="SAM" id="Phobius"/>
    </source>
</evidence>
<evidence type="ECO:0000313" key="4">
    <source>
        <dbReference type="Proteomes" id="UP001223420"/>
    </source>
</evidence>
<evidence type="ECO:0000259" key="2">
    <source>
        <dbReference type="Pfam" id="PF09977"/>
    </source>
</evidence>
<name>A0AAJ1TRS3_9HYPH</name>
<dbReference type="Proteomes" id="UP001223420">
    <property type="component" value="Unassembled WGS sequence"/>
</dbReference>
<dbReference type="RefSeq" id="WP_230367353.1">
    <property type="nucleotide sequence ID" value="NZ_JAJALK010000011.1"/>
</dbReference>
<feature type="transmembrane region" description="Helical" evidence="1">
    <location>
        <begin position="21"/>
        <end position="40"/>
    </location>
</feature>
<feature type="domain" description="DUF2134" evidence="2">
    <location>
        <begin position="59"/>
        <end position="148"/>
    </location>
</feature>
<keyword evidence="1" id="KW-0472">Membrane</keyword>
<sequence>MTGGRAAVLARSFGRARGGNVVILVALGSSLLMGAGAVGIDLGQVFQARRKAQGAADIAAMLAAVDPAKADAVARRSLGDNGYDAAQATVATGGYDASAPNVAPGSRFNPGMSPANAVRVGLATTVPVTFGRAIGLPGTVPIRVTGTAASAQFAAFTIGSGTAGLKDGIPNAVLGALLGAKLSLGVSDYAALASAKIDGLRVLDALAASLNLQAANYTEIVQAHASVGQMLMAMRVAAQGNSGAVSALSGILNALPNAGNLVPVGQVDALGDVAALAPGRGLAGPSLNLMDLVAATASLANGQNQVAIDLGATVPGLLSTRLTLAIGERRRSSGWVRPGSPNATVKTAQTRLLIEATVSAPLGLGTVYLPIYAEVAPAQATLRTLSCSGASGGRQATIEAQTGLATLAIAAVSRASIQGGSTSPDLSQPAVLIGLPLVNVSGRTVTNIGAGTQTLTFTDADIANHTVRTVSSGNVLQSLTGSLLGNLSLNLNGLGLNPLLQSALATTLGLAAGPLDFVLDQVLRSLGLRIGYADIEMDGTLCSQAVLVQ</sequence>
<organism evidence="3 4">
    <name type="scientific">Methylobacterium brachiatum</name>
    <dbReference type="NCBI Taxonomy" id="269660"/>
    <lineage>
        <taxon>Bacteria</taxon>
        <taxon>Pseudomonadati</taxon>
        <taxon>Pseudomonadota</taxon>
        <taxon>Alphaproteobacteria</taxon>
        <taxon>Hyphomicrobiales</taxon>
        <taxon>Methylobacteriaceae</taxon>
        <taxon>Methylobacterium</taxon>
    </lineage>
</organism>
<evidence type="ECO:0000313" key="3">
    <source>
        <dbReference type="EMBL" id="MDQ0545765.1"/>
    </source>
</evidence>
<gene>
    <name evidence="3" type="ORF">QO001_004712</name>
</gene>
<protein>
    <submittedName>
        <fullName evidence="3">Membrane protein</fullName>
    </submittedName>
</protein>
<accession>A0AAJ1TRS3</accession>
<reference evidence="3" key="1">
    <citation type="submission" date="2023-07" db="EMBL/GenBank/DDBJ databases">
        <title>Genomic Encyclopedia of Type Strains, Phase IV (KMG-IV): sequencing the most valuable type-strain genomes for metagenomic binning, comparative biology and taxonomic classification.</title>
        <authorList>
            <person name="Goeker M."/>
        </authorList>
    </citation>
    <scope>NUCLEOTIDE SEQUENCE</scope>
    <source>
        <strain evidence="3">DSM 19569</strain>
    </source>
</reference>
<keyword evidence="1" id="KW-0812">Transmembrane</keyword>